<dbReference type="GO" id="GO:0016020">
    <property type="term" value="C:membrane"/>
    <property type="evidence" value="ECO:0007669"/>
    <property type="project" value="UniProtKB-SubCell"/>
</dbReference>
<protein>
    <submittedName>
        <fullName evidence="7">Sulfate permease, SulP family</fullName>
    </submittedName>
</protein>
<feature type="transmembrane region" description="Helical" evidence="5">
    <location>
        <begin position="292"/>
        <end position="310"/>
    </location>
</feature>
<dbReference type="InterPro" id="IPR011547">
    <property type="entry name" value="SLC26A/SulP_dom"/>
</dbReference>
<dbReference type="InterPro" id="IPR002645">
    <property type="entry name" value="STAS_dom"/>
</dbReference>
<comment type="subcellular location">
    <subcellularLocation>
        <location evidence="1">Membrane</location>
        <topology evidence="1">Multi-pass membrane protein</topology>
    </subcellularLocation>
</comment>
<keyword evidence="3 5" id="KW-1133">Transmembrane helix</keyword>
<evidence type="ECO:0000256" key="1">
    <source>
        <dbReference type="ARBA" id="ARBA00004141"/>
    </source>
</evidence>
<dbReference type="PANTHER" id="PTHR11814">
    <property type="entry name" value="SULFATE TRANSPORTER"/>
    <property type="match status" value="1"/>
</dbReference>
<feature type="transmembrane region" description="Helical" evidence="5">
    <location>
        <begin position="331"/>
        <end position="361"/>
    </location>
</feature>
<gene>
    <name evidence="7" type="ORF">SAMN05216529_10612</name>
</gene>
<feature type="transmembrane region" description="Helical" evidence="5">
    <location>
        <begin position="172"/>
        <end position="191"/>
    </location>
</feature>
<evidence type="ECO:0000313" key="7">
    <source>
        <dbReference type="EMBL" id="SUQ14322.1"/>
    </source>
</evidence>
<dbReference type="InterPro" id="IPR001902">
    <property type="entry name" value="SLC26A/SulP_fam"/>
</dbReference>
<feature type="transmembrane region" description="Helical" evidence="5">
    <location>
        <begin position="251"/>
        <end position="272"/>
    </location>
</feature>
<feature type="transmembrane region" description="Helical" evidence="5">
    <location>
        <begin position="381"/>
        <end position="411"/>
    </location>
</feature>
<feature type="transmembrane region" description="Helical" evidence="5">
    <location>
        <begin position="21"/>
        <end position="47"/>
    </location>
</feature>
<dbReference type="RefSeq" id="WP_109711111.1">
    <property type="nucleotide sequence ID" value="NZ_QGDS01000006.1"/>
</dbReference>
<evidence type="ECO:0000256" key="4">
    <source>
        <dbReference type="ARBA" id="ARBA00023136"/>
    </source>
</evidence>
<feature type="transmembrane region" description="Helical" evidence="5">
    <location>
        <begin position="197"/>
        <end position="215"/>
    </location>
</feature>
<dbReference type="SUPFAM" id="SSF52091">
    <property type="entry name" value="SpoIIaa-like"/>
    <property type="match status" value="1"/>
</dbReference>
<dbReference type="EMBL" id="UHJJ01000006">
    <property type="protein sequence ID" value="SUQ14322.1"/>
    <property type="molecule type" value="Genomic_DNA"/>
</dbReference>
<dbReference type="AlphaFoldDB" id="A0A315ZYK8"/>
<sequence length="574" mass="62535">MKPKLFSIIKHRKKELTVRQIKNDIIAGIIVAIIALPLSVALAIASGVTPEKGLVTAIIAGFLISLLGGSRVQIGGPTGAFVVIIYGIIAQYGLEGLLISTILAGVFMILMGVVKLGSVIKYIPYPTTTGFTSGIAVVLLSTQVKDFFGLNIDHVPSEFLDKWAAYFQNFKTIHLATTLVGLLSLLIIVLWPKVNKTIPGSLIALVVMTIGVKTLNIPVETIGSRFGDLSSSIKLINFSELNVSLSVVKELIRPAITIAFLASIESLLSAVVADGMIGKKHNSNMELIAQGVANIASALFGGIPATGAIARTAANIKNGGRTPIAGIVHAIMLLLIMLVFMPLANLIPMATLAAILVVVAYNMSEWRSFKGIFTSTKSDVTVLLVTFVLTILFDLVVAIEIGMVIAMFLFVKRMSENKLIENVSHEMEIDFSESDDSEMREHIDSRIAIYEVNGPLFYGVVNTFLDILNELRSTTRILILRLKNVNSMDATALHALKQLEKRCKSQKILILYAEIKPQPQNVLCISGFADKIGQDRFFMTTKEAKQAANEIIAIDFHSPSNRKKWRTKNYFASH</sequence>
<evidence type="ECO:0000259" key="6">
    <source>
        <dbReference type="PROSITE" id="PS50801"/>
    </source>
</evidence>
<dbReference type="GO" id="GO:0055085">
    <property type="term" value="P:transmembrane transport"/>
    <property type="evidence" value="ECO:0007669"/>
    <property type="project" value="InterPro"/>
</dbReference>
<accession>A0A315ZYK8</accession>
<keyword evidence="4 5" id="KW-0472">Membrane</keyword>
<dbReference type="Pfam" id="PF01740">
    <property type="entry name" value="STAS"/>
    <property type="match status" value="1"/>
</dbReference>
<keyword evidence="8" id="KW-1185">Reference proteome</keyword>
<organism evidence="7 8">
    <name type="scientific">Faecalicatena contorta</name>
    <dbReference type="NCBI Taxonomy" id="39482"/>
    <lineage>
        <taxon>Bacteria</taxon>
        <taxon>Bacillati</taxon>
        <taxon>Bacillota</taxon>
        <taxon>Clostridia</taxon>
        <taxon>Lachnospirales</taxon>
        <taxon>Lachnospiraceae</taxon>
        <taxon>Faecalicatena</taxon>
    </lineage>
</organism>
<dbReference type="Gene3D" id="3.30.750.24">
    <property type="entry name" value="STAS domain"/>
    <property type="match status" value="1"/>
</dbReference>
<keyword evidence="2 5" id="KW-0812">Transmembrane</keyword>
<dbReference type="CDD" id="cd07042">
    <property type="entry name" value="STAS_SulP_like_sulfate_transporter"/>
    <property type="match status" value="1"/>
</dbReference>
<dbReference type="PROSITE" id="PS50801">
    <property type="entry name" value="STAS"/>
    <property type="match status" value="1"/>
</dbReference>
<proteinExistence type="predicted"/>
<evidence type="ECO:0000313" key="8">
    <source>
        <dbReference type="Proteomes" id="UP000254051"/>
    </source>
</evidence>
<dbReference type="Proteomes" id="UP000254051">
    <property type="component" value="Unassembled WGS sequence"/>
</dbReference>
<feature type="transmembrane region" description="Helical" evidence="5">
    <location>
        <begin position="81"/>
        <end position="110"/>
    </location>
</feature>
<evidence type="ECO:0000256" key="2">
    <source>
        <dbReference type="ARBA" id="ARBA00022692"/>
    </source>
</evidence>
<dbReference type="OrthoDB" id="9771198at2"/>
<dbReference type="InterPro" id="IPR036513">
    <property type="entry name" value="STAS_dom_sf"/>
</dbReference>
<evidence type="ECO:0000256" key="5">
    <source>
        <dbReference type="SAM" id="Phobius"/>
    </source>
</evidence>
<name>A0A315ZYK8_9FIRM</name>
<evidence type="ECO:0000256" key="3">
    <source>
        <dbReference type="ARBA" id="ARBA00022989"/>
    </source>
</evidence>
<dbReference type="Pfam" id="PF00916">
    <property type="entry name" value="Sulfate_transp"/>
    <property type="match status" value="1"/>
</dbReference>
<feature type="transmembrane region" description="Helical" evidence="5">
    <location>
        <begin position="53"/>
        <end position="69"/>
    </location>
</feature>
<reference evidence="8" key="1">
    <citation type="submission" date="2017-07" db="EMBL/GenBank/DDBJ databases">
        <authorList>
            <person name="Varghese N."/>
            <person name="Submissions S."/>
        </authorList>
    </citation>
    <scope>NUCLEOTIDE SEQUENCE [LARGE SCALE GENOMIC DNA]</scope>
    <source>
        <strain evidence="8">NLAE-zl-C134</strain>
    </source>
</reference>
<feature type="domain" description="STAS" evidence="6">
    <location>
        <begin position="437"/>
        <end position="548"/>
    </location>
</feature>